<feature type="transmembrane region" description="Helical" evidence="6">
    <location>
        <begin position="96"/>
        <end position="117"/>
    </location>
</feature>
<evidence type="ECO:0000256" key="6">
    <source>
        <dbReference type="SAM" id="Phobius"/>
    </source>
</evidence>
<name>A0A0A1TA43_9HYPO</name>
<feature type="compositionally biased region" description="Low complexity" evidence="5">
    <location>
        <begin position="27"/>
        <end position="49"/>
    </location>
</feature>
<evidence type="ECO:0000256" key="1">
    <source>
        <dbReference type="ARBA" id="ARBA00004167"/>
    </source>
</evidence>
<keyword evidence="4 6" id="KW-0472">Membrane</keyword>
<evidence type="ECO:0000313" key="7">
    <source>
        <dbReference type="EMBL" id="CEJ93971.1"/>
    </source>
</evidence>
<accession>A0A0A1TA43</accession>
<feature type="region of interest" description="Disordered" evidence="5">
    <location>
        <begin position="27"/>
        <end position="58"/>
    </location>
</feature>
<evidence type="ECO:0000256" key="2">
    <source>
        <dbReference type="ARBA" id="ARBA00022692"/>
    </source>
</evidence>
<evidence type="ECO:0000256" key="5">
    <source>
        <dbReference type="SAM" id="MobiDB-lite"/>
    </source>
</evidence>
<evidence type="ECO:0000256" key="4">
    <source>
        <dbReference type="ARBA" id="ARBA00023136"/>
    </source>
</evidence>
<dbReference type="EMBL" id="CDHN01000006">
    <property type="protein sequence ID" value="CEJ93971.1"/>
    <property type="molecule type" value="Genomic_DNA"/>
</dbReference>
<dbReference type="STRING" id="1531966.A0A0A1TA43"/>
<evidence type="ECO:0000256" key="3">
    <source>
        <dbReference type="ARBA" id="ARBA00022989"/>
    </source>
</evidence>
<dbReference type="Proteomes" id="UP000039046">
    <property type="component" value="Unassembled WGS sequence"/>
</dbReference>
<gene>
    <name evidence="7" type="ORF">VHEMI09527</name>
</gene>
<dbReference type="AlphaFoldDB" id="A0A0A1TA43"/>
<dbReference type="Pfam" id="PF14880">
    <property type="entry name" value="COX14"/>
    <property type="match status" value="1"/>
</dbReference>
<dbReference type="InterPro" id="IPR029208">
    <property type="entry name" value="COX14"/>
</dbReference>
<keyword evidence="2 6" id="KW-0812">Transmembrane</keyword>
<dbReference type="OrthoDB" id="4205486at2759"/>
<dbReference type="HOGENOM" id="CLU_052684_0_1_1"/>
<dbReference type="GO" id="GO:0016020">
    <property type="term" value="C:membrane"/>
    <property type="evidence" value="ECO:0007669"/>
    <property type="project" value="UniProtKB-SubCell"/>
</dbReference>
<keyword evidence="8" id="KW-1185">Reference proteome</keyword>
<keyword evidence="3 6" id="KW-1133">Transmembrane helix</keyword>
<comment type="subcellular location">
    <subcellularLocation>
        <location evidence="1">Membrane</location>
        <topology evidence="1">Single-pass membrane protein</topology>
    </subcellularLocation>
</comment>
<reference evidence="7 8" key="1">
    <citation type="journal article" date="2015" name="Genome Announc.">
        <title>Draft Genome Sequence and Gene Annotation of the Entomopathogenic Fungus Verticillium hemipterigenum.</title>
        <authorList>
            <person name="Horn F."/>
            <person name="Habel A."/>
            <person name="Scharf D.H."/>
            <person name="Dworschak J."/>
            <person name="Brakhage A.A."/>
            <person name="Guthke R."/>
            <person name="Hertweck C."/>
            <person name="Linde J."/>
        </authorList>
    </citation>
    <scope>NUCLEOTIDE SEQUENCE [LARGE SCALE GENOMIC DNA]</scope>
</reference>
<organism evidence="7 8">
    <name type="scientific">[Torrubiella] hemipterigena</name>
    <dbReference type="NCBI Taxonomy" id="1531966"/>
    <lineage>
        <taxon>Eukaryota</taxon>
        <taxon>Fungi</taxon>
        <taxon>Dikarya</taxon>
        <taxon>Ascomycota</taxon>
        <taxon>Pezizomycotina</taxon>
        <taxon>Sordariomycetes</taxon>
        <taxon>Hypocreomycetidae</taxon>
        <taxon>Hypocreales</taxon>
        <taxon>Clavicipitaceae</taxon>
        <taxon>Clavicipitaceae incertae sedis</taxon>
        <taxon>'Torrubiella' clade</taxon>
    </lineage>
</organism>
<evidence type="ECO:0000313" key="8">
    <source>
        <dbReference type="Proteomes" id="UP000039046"/>
    </source>
</evidence>
<sequence>MASKVGPRSVKDATRFTSTIPHAASKAATSAAVPKASPAQNAAAAAKQSSRVPGETPEQRVQRLRMAHLAAQRAQISQTDKIIDASRRFFDVAHKWTVGGLVLFTVVAAIVSIYSVWDMLRYNRARRNEWNETQRKLENDELAVARIAYLKDKATPEQVALVEAANLEAEAKGVKLPPLMAPAEHRTHFEEHVQSAFQGSADAVNQAAGKGVLGIFSGLFGGSKQEERSAKSVPAAVESASVAVQNNAQQAWDRELENQRRGGSLDQLGLATAGAAQPAKKSWWPW</sequence>
<evidence type="ECO:0008006" key="9">
    <source>
        <dbReference type="Google" id="ProtNLM"/>
    </source>
</evidence>
<protein>
    <recommendedName>
        <fullName evidence="9">Cytochrome oxidase c assembly domain-containing protein</fullName>
    </recommendedName>
</protein>
<proteinExistence type="predicted"/>